<evidence type="ECO:0000256" key="9">
    <source>
        <dbReference type="ARBA" id="ARBA00047899"/>
    </source>
</evidence>
<dbReference type="OrthoDB" id="193931at2759"/>
<evidence type="ECO:0000256" key="8">
    <source>
        <dbReference type="ARBA" id="ARBA00023211"/>
    </source>
</evidence>
<dbReference type="PROSITE" id="PS50816">
    <property type="entry name" value="NAF"/>
    <property type="match status" value="1"/>
</dbReference>
<keyword evidence="5 12" id="KW-0547">Nucleotide-binding</keyword>
<dbReference type="GO" id="GO:0007165">
    <property type="term" value="P:signal transduction"/>
    <property type="evidence" value="ECO:0007669"/>
    <property type="project" value="InterPro"/>
</dbReference>
<gene>
    <name evidence="16" type="ORF">LUZ63_016177</name>
</gene>
<dbReference type="Pfam" id="PF00069">
    <property type="entry name" value="Pkinase"/>
    <property type="match status" value="1"/>
</dbReference>
<evidence type="ECO:0000256" key="2">
    <source>
        <dbReference type="ARBA" id="ARBA00012513"/>
    </source>
</evidence>
<sequence>MPTEAVATTAAAKAAAPKSNKKSNNQLLGKYELTKVLGRGTFAKVYHAVSLSDGTHVAIKVIDKSSPTITAMPADLLLREILAMRRLSHPHILRLHEVLATCSRVYLVMDYAPRGDLSQYLNSIKNGHLGEPAARRFFLQLISALRYCHKRGVSHRDIKPQNLLLTQDGTLKLSDFGLSALPEQLCPDGRLKTACGTPAFAAPEVMRRRAYDGPKADAWSCGVILFNLLAGFLPFDDQNLPLMYKKMQKREYDFPSWFSPTARRLISKLLDPNPDTRLSIESLTNHAWFKRSLSLDSQLNLLNSLTTSSCHLASSNSMPAVNAFDLISLSSGLDLSGLFDEGKKRKEVVRFTSVEPVKAILQRIDEAGEKLGYVVGKRKLAIGKDGEAGVLALQYLPGLVMLSVDVSEVVAPLLLVELRVEAGDVVEEEVFKWEELRVEIEDVVKDWHNGEDGSGS</sequence>
<dbReference type="SMART" id="SM00220">
    <property type="entry name" value="S_TKc"/>
    <property type="match status" value="1"/>
</dbReference>
<keyword evidence="3 13" id="KW-0723">Serine/threonine-protein kinase</keyword>
<comment type="function">
    <text evidence="11">CIPK serine-threonine protein kinases interact with CBL proteins. Binding of a CBL protein to the regulatory NAF domain of CIPK protein lead to the activation of the kinase in a calcium-dependent manner.</text>
</comment>
<evidence type="ECO:0000256" key="7">
    <source>
        <dbReference type="ARBA" id="ARBA00022840"/>
    </source>
</evidence>
<evidence type="ECO:0000256" key="12">
    <source>
        <dbReference type="PROSITE-ProRule" id="PRU10141"/>
    </source>
</evidence>
<keyword evidence="4" id="KW-0808">Transferase</keyword>
<dbReference type="SUPFAM" id="SSF56112">
    <property type="entry name" value="Protein kinase-like (PK-like)"/>
    <property type="match status" value="1"/>
</dbReference>
<evidence type="ECO:0000256" key="6">
    <source>
        <dbReference type="ARBA" id="ARBA00022777"/>
    </source>
</evidence>
<proteinExistence type="inferred from homology"/>
<comment type="catalytic activity">
    <reaction evidence="10">
        <text>L-seryl-[protein] + ATP = O-phospho-L-seryl-[protein] + ADP + H(+)</text>
        <dbReference type="Rhea" id="RHEA:17989"/>
        <dbReference type="Rhea" id="RHEA-COMP:9863"/>
        <dbReference type="Rhea" id="RHEA-COMP:11604"/>
        <dbReference type="ChEBI" id="CHEBI:15378"/>
        <dbReference type="ChEBI" id="CHEBI:29999"/>
        <dbReference type="ChEBI" id="CHEBI:30616"/>
        <dbReference type="ChEBI" id="CHEBI:83421"/>
        <dbReference type="ChEBI" id="CHEBI:456216"/>
        <dbReference type="EC" id="2.7.11.1"/>
    </reaction>
</comment>
<dbReference type="FunFam" id="1.10.510.10:FF:000571">
    <property type="entry name" value="Maternal embryonic leucine zipper kinase"/>
    <property type="match status" value="1"/>
</dbReference>
<name>A0A9Q0HMV9_9POAL</name>
<comment type="catalytic activity">
    <reaction evidence="9">
        <text>L-threonyl-[protein] + ATP = O-phospho-L-threonyl-[protein] + ADP + H(+)</text>
        <dbReference type="Rhea" id="RHEA:46608"/>
        <dbReference type="Rhea" id="RHEA-COMP:11060"/>
        <dbReference type="Rhea" id="RHEA-COMP:11605"/>
        <dbReference type="ChEBI" id="CHEBI:15378"/>
        <dbReference type="ChEBI" id="CHEBI:30013"/>
        <dbReference type="ChEBI" id="CHEBI:30616"/>
        <dbReference type="ChEBI" id="CHEBI:61977"/>
        <dbReference type="ChEBI" id="CHEBI:456216"/>
        <dbReference type="EC" id="2.7.11.1"/>
    </reaction>
</comment>
<dbReference type="PROSITE" id="PS00108">
    <property type="entry name" value="PROTEIN_KINASE_ST"/>
    <property type="match status" value="1"/>
</dbReference>
<dbReference type="Gene3D" id="3.30.200.20">
    <property type="entry name" value="Phosphorylase Kinase, domain 1"/>
    <property type="match status" value="1"/>
</dbReference>
<dbReference type="CDD" id="cd12195">
    <property type="entry name" value="CIPK_C"/>
    <property type="match status" value="1"/>
</dbReference>
<feature type="domain" description="Protein kinase" evidence="14">
    <location>
        <begin position="31"/>
        <end position="289"/>
    </location>
</feature>
<evidence type="ECO:0000256" key="3">
    <source>
        <dbReference type="ARBA" id="ARBA00022527"/>
    </source>
</evidence>
<evidence type="ECO:0000313" key="16">
    <source>
        <dbReference type="EMBL" id="KAJ1692022.1"/>
    </source>
</evidence>
<dbReference type="Proteomes" id="UP001151287">
    <property type="component" value="Unassembled WGS sequence"/>
</dbReference>
<dbReference type="InterPro" id="IPR004041">
    <property type="entry name" value="NAF_dom"/>
</dbReference>
<dbReference type="Pfam" id="PF03822">
    <property type="entry name" value="NAF"/>
    <property type="match status" value="1"/>
</dbReference>
<feature type="binding site" evidence="12">
    <location>
        <position position="60"/>
    </location>
    <ligand>
        <name>ATP</name>
        <dbReference type="ChEBI" id="CHEBI:30616"/>
    </ligand>
</feature>
<dbReference type="FunFam" id="3.30.200.20:FF:000042">
    <property type="entry name" value="Aurora kinase A"/>
    <property type="match status" value="1"/>
</dbReference>
<keyword evidence="6" id="KW-0418">Kinase</keyword>
<keyword evidence="7 12" id="KW-0067">ATP-binding</keyword>
<evidence type="ECO:0000259" key="15">
    <source>
        <dbReference type="PROSITE" id="PS50816"/>
    </source>
</evidence>
<keyword evidence="8" id="KW-0464">Manganese</keyword>
<dbReference type="EC" id="2.7.11.1" evidence="2"/>
<dbReference type="PANTHER" id="PTHR43895">
    <property type="entry name" value="CALCIUM/CALMODULIN-DEPENDENT PROTEIN KINASE KINASE-RELATED"/>
    <property type="match status" value="1"/>
</dbReference>
<evidence type="ECO:0000256" key="11">
    <source>
        <dbReference type="ARBA" id="ARBA00058225"/>
    </source>
</evidence>
<comment type="caution">
    <text evidence="16">The sequence shown here is derived from an EMBL/GenBank/DDBJ whole genome shotgun (WGS) entry which is preliminary data.</text>
</comment>
<reference evidence="16" key="1">
    <citation type="journal article" date="2022" name="Cell">
        <title>Repeat-based holocentromeres influence genome architecture and karyotype evolution.</title>
        <authorList>
            <person name="Hofstatter P.G."/>
            <person name="Thangavel G."/>
            <person name="Lux T."/>
            <person name="Neumann P."/>
            <person name="Vondrak T."/>
            <person name="Novak P."/>
            <person name="Zhang M."/>
            <person name="Costa L."/>
            <person name="Castellani M."/>
            <person name="Scott A."/>
            <person name="Toegelov H."/>
            <person name="Fuchs J."/>
            <person name="Mata-Sucre Y."/>
            <person name="Dias Y."/>
            <person name="Vanzela A.L.L."/>
            <person name="Huettel B."/>
            <person name="Almeida C.C.S."/>
            <person name="Simkova H."/>
            <person name="Souza G."/>
            <person name="Pedrosa-Harand A."/>
            <person name="Macas J."/>
            <person name="Mayer K.F.X."/>
            <person name="Houben A."/>
            <person name="Marques A."/>
        </authorList>
    </citation>
    <scope>NUCLEOTIDE SEQUENCE</scope>
    <source>
        <strain evidence="16">RhyBre1mFocal</strain>
    </source>
</reference>
<dbReference type="PROSITE" id="PS00107">
    <property type="entry name" value="PROTEIN_KINASE_ATP"/>
    <property type="match status" value="1"/>
</dbReference>
<dbReference type="InterPro" id="IPR011009">
    <property type="entry name" value="Kinase-like_dom_sf"/>
</dbReference>
<dbReference type="InterPro" id="IPR018451">
    <property type="entry name" value="NAF/FISL_domain"/>
</dbReference>
<dbReference type="PROSITE" id="PS50011">
    <property type="entry name" value="PROTEIN_KINASE_DOM"/>
    <property type="match status" value="1"/>
</dbReference>
<dbReference type="Gene3D" id="1.10.510.10">
    <property type="entry name" value="Transferase(Phosphotransferase) domain 1"/>
    <property type="match status" value="1"/>
</dbReference>
<evidence type="ECO:0000256" key="1">
    <source>
        <dbReference type="ARBA" id="ARBA00006234"/>
    </source>
</evidence>
<evidence type="ECO:0000259" key="14">
    <source>
        <dbReference type="PROSITE" id="PS50011"/>
    </source>
</evidence>
<evidence type="ECO:0000256" key="13">
    <source>
        <dbReference type="RuleBase" id="RU000304"/>
    </source>
</evidence>
<dbReference type="GO" id="GO:0004674">
    <property type="term" value="F:protein serine/threonine kinase activity"/>
    <property type="evidence" value="ECO:0007669"/>
    <property type="project" value="UniProtKB-KW"/>
</dbReference>
<dbReference type="InterPro" id="IPR008271">
    <property type="entry name" value="Ser/Thr_kinase_AS"/>
</dbReference>
<dbReference type="InterPro" id="IPR000719">
    <property type="entry name" value="Prot_kinase_dom"/>
</dbReference>
<dbReference type="AlphaFoldDB" id="A0A9Q0HMV9"/>
<evidence type="ECO:0000256" key="10">
    <source>
        <dbReference type="ARBA" id="ARBA00048679"/>
    </source>
</evidence>
<keyword evidence="17" id="KW-1185">Reference proteome</keyword>
<evidence type="ECO:0000256" key="4">
    <source>
        <dbReference type="ARBA" id="ARBA00022679"/>
    </source>
</evidence>
<comment type="similarity">
    <text evidence="1">Belongs to the protein kinase superfamily. CAMK Ser/Thr protein kinase family. SNF1 subfamily.</text>
</comment>
<organism evidence="16 17">
    <name type="scientific">Rhynchospora breviuscula</name>
    <dbReference type="NCBI Taxonomy" id="2022672"/>
    <lineage>
        <taxon>Eukaryota</taxon>
        <taxon>Viridiplantae</taxon>
        <taxon>Streptophyta</taxon>
        <taxon>Embryophyta</taxon>
        <taxon>Tracheophyta</taxon>
        <taxon>Spermatophyta</taxon>
        <taxon>Magnoliopsida</taxon>
        <taxon>Liliopsida</taxon>
        <taxon>Poales</taxon>
        <taxon>Cyperaceae</taxon>
        <taxon>Cyperoideae</taxon>
        <taxon>Rhynchosporeae</taxon>
        <taxon>Rhynchospora</taxon>
    </lineage>
</organism>
<evidence type="ECO:0000256" key="5">
    <source>
        <dbReference type="ARBA" id="ARBA00022741"/>
    </source>
</evidence>
<protein>
    <recommendedName>
        <fullName evidence="2">non-specific serine/threonine protein kinase</fullName>
        <ecNumber evidence="2">2.7.11.1</ecNumber>
    </recommendedName>
</protein>
<dbReference type="Gene3D" id="3.30.310.80">
    <property type="entry name" value="Kinase associated domain 1, KA1"/>
    <property type="match status" value="1"/>
</dbReference>
<dbReference type="InterPro" id="IPR017441">
    <property type="entry name" value="Protein_kinase_ATP_BS"/>
</dbReference>
<dbReference type="EMBL" id="JAMQYH010000004">
    <property type="protein sequence ID" value="KAJ1692022.1"/>
    <property type="molecule type" value="Genomic_DNA"/>
</dbReference>
<feature type="domain" description="NAF" evidence="15">
    <location>
        <begin position="316"/>
        <end position="340"/>
    </location>
</feature>
<accession>A0A9Q0HMV9</accession>
<evidence type="ECO:0000313" key="17">
    <source>
        <dbReference type="Proteomes" id="UP001151287"/>
    </source>
</evidence>
<dbReference type="PANTHER" id="PTHR43895:SF33">
    <property type="entry name" value="PROTEIN KINASE DOMAIN-CONTAINING PROTEIN"/>
    <property type="match status" value="1"/>
</dbReference>
<dbReference type="GO" id="GO:0005524">
    <property type="term" value="F:ATP binding"/>
    <property type="evidence" value="ECO:0007669"/>
    <property type="project" value="UniProtKB-UniRule"/>
</dbReference>